<feature type="compositionally biased region" description="Low complexity" evidence="1">
    <location>
        <begin position="73"/>
        <end position="91"/>
    </location>
</feature>
<evidence type="ECO:0000313" key="2">
    <source>
        <dbReference type="EMBL" id="EMF10904.1"/>
    </source>
</evidence>
<feature type="region of interest" description="Disordered" evidence="1">
    <location>
        <begin position="60"/>
        <end position="93"/>
    </location>
</feature>
<organism evidence="2 3">
    <name type="scientific">Sphaerulina musiva (strain SO2202)</name>
    <name type="common">Poplar stem canker fungus</name>
    <name type="synonym">Septoria musiva</name>
    <dbReference type="NCBI Taxonomy" id="692275"/>
    <lineage>
        <taxon>Eukaryota</taxon>
        <taxon>Fungi</taxon>
        <taxon>Dikarya</taxon>
        <taxon>Ascomycota</taxon>
        <taxon>Pezizomycotina</taxon>
        <taxon>Dothideomycetes</taxon>
        <taxon>Dothideomycetidae</taxon>
        <taxon>Mycosphaerellales</taxon>
        <taxon>Mycosphaerellaceae</taxon>
        <taxon>Sphaerulina</taxon>
    </lineage>
</organism>
<evidence type="ECO:0000256" key="1">
    <source>
        <dbReference type="SAM" id="MobiDB-lite"/>
    </source>
</evidence>
<dbReference type="GeneID" id="27899821"/>
<keyword evidence="3" id="KW-1185">Reference proteome</keyword>
<dbReference type="RefSeq" id="XP_016759025.1">
    <property type="nucleotide sequence ID" value="XM_016902684.1"/>
</dbReference>
<reference evidence="2 3" key="1">
    <citation type="journal article" date="2012" name="PLoS Pathog.">
        <title>Diverse lifestyles and strategies of plant pathogenesis encoded in the genomes of eighteen Dothideomycetes fungi.</title>
        <authorList>
            <person name="Ohm R.A."/>
            <person name="Feau N."/>
            <person name="Henrissat B."/>
            <person name="Schoch C.L."/>
            <person name="Horwitz B.A."/>
            <person name="Barry K.W."/>
            <person name="Condon B.J."/>
            <person name="Copeland A.C."/>
            <person name="Dhillon B."/>
            <person name="Glaser F."/>
            <person name="Hesse C.N."/>
            <person name="Kosti I."/>
            <person name="LaButti K."/>
            <person name="Lindquist E.A."/>
            <person name="Lucas S."/>
            <person name="Salamov A.A."/>
            <person name="Bradshaw R.E."/>
            <person name="Ciuffetti L."/>
            <person name="Hamelin R.C."/>
            <person name="Kema G.H.J."/>
            <person name="Lawrence C."/>
            <person name="Scott J.A."/>
            <person name="Spatafora J.W."/>
            <person name="Turgeon B.G."/>
            <person name="de Wit P.J.G.M."/>
            <person name="Zhong S."/>
            <person name="Goodwin S.B."/>
            <person name="Grigoriev I.V."/>
        </authorList>
    </citation>
    <scope>NUCLEOTIDE SEQUENCE [LARGE SCALE GENOMIC DNA]</scope>
    <source>
        <strain evidence="2 3">SO2202</strain>
    </source>
</reference>
<accession>N1QK19</accession>
<evidence type="ECO:0000313" key="3">
    <source>
        <dbReference type="Proteomes" id="UP000016931"/>
    </source>
</evidence>
<gene>
    <name evidence="2" type="ORF">SEPMUDRAFT_135146</name>
</gene>
<dbReference type="Proteomes" id="UP000016931">
    <property type="component" value="Unassembled WGS sequence"/>
</dbReference>
<sequence>MFAWGRIVSQQISENVGGTVVQPSKRAGRWRKLYRRCCRLAALPTYHTYHRRTSLVSVKHSMSSRDEQDFPKSSLPSSNDNIASSSSVSRSLPPPDNNVLPVCVLLQGSPYRFDLSRGIEVMAERHEHFERVPERCVRRGLVPCLLLQAPLGAREALQ</sequence>
<dbReference type="HOGENOM" id="CLU_1670486_0_0_1"/>
<protein>
    <submittedName>
        <fullName evidence="2">Uncharacterized protein</fullName>
    </submittedName>
</protein>
<name>N1QK19_SPHMS</name>
<proteinExistence type="predicted"/>
<dbReference type="AlphaFoldDB" id="N1QK19"/>
<dbReference type="EMBL" id="KB456267">
    <property type="protein sequence ID" value="EMF10904.1"/>
    <property type="molecule type" value="Genomic_DNA"/>
</dbReference>